<name>A0AAE0KKL2_9PEZI</name>
<dbReference type="GO" id="GO:0016747">
    <property type="term" value="F:acyltransferase activity, transferring groups other than amino-acyl groups"/>
    <property type="evidence" value="ECO:0007669"/>
    <property type="project" value="InterPro"/>
</dbReference>
<organism evidence="2 3">
    <name type="scientific">Podospora didyma</name>
    <dbReference type="NCBI Taxonomy" id="330526"/>
    <lineage>
        <taxon>Eukaryota</taxon>
        <taxon>Fungi</taxon>
        <taxon>Dikarya</taxon>
        <taxon>Ascomycota</taxon>
        <taxon>Pezizomycotina</taxon>
        <taxon>Sordariomycetes</taxon>
        <taxon>Sordariomycetidae</taxon>
        <taxon>Sordariales</taxon>
        <taxon>Podosporaceae</taxon>
        <taxon>Podospora</taxon>
    </lineage>
</organism>
<feature type="domain" description="N-acetyltransferase" evidence="1">
    <location>
        <begin position="51"/>
        <end position="196"/>
    </location>
</feature>
<dbReference type="SUPFAM" id="SSF55729">
    <property type="entry name" value="Acyl-CoA N-acyltransferases (Nat)"/>
    <property type="match status" value="1"/>
</dbReference>
<dbReference type="PANTHER" id="PTHR43328">
    <property type="entry name" value="ACETYLTRANSFERASE-RELATED"/>
    <property type="match status" value="1"/>
</dbReference>
<dbReference type="PROSITE" id="PS51186">
    <property type="entry name" value="GNAT"/>
    <property type="match status" value="1"/>
</dbReference>
<protein>
    <submittedName>
        <fullName evidence="2">Acetyltransferase</fullName>
    </submittedName>
</protein>
<reference evidence="2" key="1">
    <citation type="journal article" date="2023" name="Mol. Phylogenet. Evol.">
        <title>Genome-scale phylogeny and comparative genomics of the fungal order Sordariales.</title>
        <authorList>
            <person name="Hensen N."/>
            <person name="Bonometti L."/>
            <person name="Westerberg I."/>
            <person name="Brannstrom I.O."/>
            <person name="Guillou S."/>
            <person name="Cros-Aarteil S."/>
            <person name="Calhoun S."/>
            <person name="Haridas S."/>
            <person name="Kuo A."/>
            <person name="Mondo S."/>
            <person name="Pangilinan J."/>
            <person name="Riley R."/>
            <person name="LaButti K."/>
            <person name="Andreopoulos B."/>
            <person name="Lipzen A."/>
            <person name="Chen C."/>
            <person name="Yan M."/>
            <person name="Daum C."/>
            <person name="Ng V."/>
            <person name="Clum A."/>
            <person name="Steindorff A."/>
            <person name="Ohm R.A."/>
            <person name="Martin F."/>
            <person name="Silar P."/>
            <person name="Natvig D.O."/>
            <person name="Lalanne C."/>
            <person name="Gautier V."/>
            <person name="Ament-Velasquez S.L."/>
            <person name="Kruys A."/>
            <person name="Hutchinson M.I."/>
            <person name="Powell A.J."/>
            <person name="Barry K."/>
            <person name="Miller A.N."/>
            <person name="Grigoriev I.V."/>
            <person name="Debuchy R."/>
            <person name="Gladieux P."/>
            <person name="Hiltunen Thoren M."/>
            <person name="Johannesson H."/>
        </authorList>
    </citation>
    <scope>NUCLEOTIDE SEQUENCE</scope>
    <source>
        <strain evidence="2">CBS 232.78</strain>
    </source>
</reference>
<evidence type="ECO:0000313" key="3">
    <source>
        <dbReference type="Proteomes" id="UP001285441"/>
    </source>
</evidence>
<reference evidence="2" key="2">
    <citation type="submission" date="2023-06" db="EMBL/GenBank/DDBJ databases">
        <authorList>
            <consortium name="Lawrence Berkeley National Laboratory"/>
            <person name="Haridas S."/>
            <person name="Hensen N."/>
            <person name="Bonometti L."/>
            <person name="Westerberg I."/>
            <person name="Brannstrom I.O."/>
            <person name="Guillou S."/>
            <person name="Cros-Aarteil S."/>
            <person name="Calhoun S."/>
            <person name="Kuo A."/>
            <person name="Mondo S."/>
            <person name="Pangilinan J."/>
            <person name="Riley R."/>
            <person name="LaButti K."/>
            <person name="Andreopoulos B."/>
            <person name="Lipzen A."/>
            <person name="Chen C."/>
            <person name="Yanf M."/>
            <person name="Daum C."/>
            <person name="Ng V."/>
            <person name="Clum A."/>
            <person name="Steindorff A."/>
            <person name="Ohm R."/>
            <person name="Martin F."/>
            <person name="Silar P."/>
            <person name="Natvig D."/>
            <person name="Lalanne C."/>
            <person name="Gautier V."/>
            <person name="Ament-velasquez S.L."/>
            <person name="Kruys A."/>
            <person name="Hutchinson M.I."/>
            <person name="Powell A.J."/>
            <person name="Barry K."/>
            <person name="Miller A.N."/>
            <person name="Grigoriev I.V."/>
            <person name="Debuchy R."/>
            <person name="Gladieux P."/>
            <person name="Thoren M.H."/>
            <person name="Johannesson H."/>
        </authorList>
    </citation>
    <scope>NUCLEOTIDE SEQUENCE</scope>
    <source>
        <strain evidence="2">CBS 232.78</strain>
    </source>
</reference>
<dbReference type="Proteomes" id="UP001285441">
    <property type="component" value="Unassembled WGS sequence"/>
</dbReference>
<dbReference type="EMBL" id="JAULSW010000006">
    <property type="protein sequence ID" value="KAK3377615.1"/>
    <property type="molecule type" value="Genomic_DNA"/>
</dbReference>
<accession>A0AAE0KKL2</accession>
<dbReference type="InterPro" id="IPR016181">
    <property type="entry name" value="Acyl_CoA_acyltransferase"/>
</dbReference>
<dbReference type="Pfam" id="PF13302">
    <property type="entry name" value="Acetyltransf_3"/>
    <property type="match status" value="1"/>
</dbReference>
<dbReference type="InterPro" id="IPR000182">
    <property type="entry name" value="GNAT_dom"/>
</dbReference>
<dbReference type="CDD" id="cd04301">
    <property type="entry name" value="NAT_SF"/>
    <property type="match status" value="1"/>
</dbReference>
<proteinExistence type="predicted"/>
<evidence type="ECO:0000259" key="1">
    <source>
        <dbReference type="PROSITE" id="PS51186"/>
    </source>
</evidence>
<dbReference type="AlphaFoldDB" id="A0AAE0KKL2"/>
<dbReference type="PANTHER" id="PTHR43328:SF1">
    <property type="entry name" value="N-ACETYLTRANSFERASE DOMAIN-CONTAINING PROTEIN"/>
    <property type="match status" value="1"/>
</dbReference>
<keyword evidence="3" id="KW-1185">Reference proteome</keyword>
<dbReference type="Gene3D" id="3.40.630.30">
    <property type="match status" value="1"/>
</dbReference>
<gene>
    <name evidence="2" type="ORF">B0H63DRAFT_477531</name>
</gene>
<evidence type="ECO:0000313" key="2">
    <source>
        <dbReference type="EMBL" id="KAK3377615.1"/>
    </source>
</evidence>
<comment type="caution">
    <text evidence="2">The sequence shown here is derived from an EMBL/GenBank/DDBJ whole genome shotgun (WGS) entry which is preliminary data.</text>
</comment>
<sequence length="206" mass="22463">MASSPSPTAETSAKTRTSQPILRLRNCIVRPYAECDFSSLAEAANNPKIARGMRDAFPQPYTTDDAKAWISIASAASPLRDFAICHQPGECDSDSGPGLVIGGIGLKARDDIHYRTMEIGYWLNEDFWGRGIATEAVSAFSEWAFGAFGHLIRLEAQVLEGNPASGRVLEKAGFELEGRQKKSAEKLGVVMDTLIYCRFRGQSEDA</sequence>